<dbReference type="PANTHER" id="PTHR48100:SF1">
    <property type="entry name" value="HISTIDINE PHOSPHATASE FAMILY PROTEIN-RELATED"/>
    <property type="match status" value="1"/>
</dbReference>
<comment type="caution">
    <text evidence="4">The sequence shown here is derived from an EMBL/GenBank/DDBJ whole genome shotgun (WGS) entry which is preliminary data.</text>
</comment>
<feature type="compositionally biased region" description="Low complexity" evidence="3">
    <location>
        <begin position="1"/>
        <end position="10"/>
    </location>
</feature>
<evidence type="ECO:0000313" key="5">
    <source>
        <dbReference type="Proteomes" id="UP000734511"/>
    </source>
</evidence>
<dbReference type="Pfam" id="PF00300">
    <property type="entry name" value="His_Phos_1"/>
    <property type="match status" value="1"/>
</dbReference>
<reference evidence="4 5" key="1">
    <citation type="submission" date="2020-03" db="EMBL/GenBank/DDBJ databases">
        <title>WGS of actinomycetes isolated from Thailand.</title>
        <authorList>
            <person name="Thawai C."/>
        </authorList>
    </citation>
    <scope>NUCLEOTIDE SEQUENCE [LARGE SCALE GENOMIC DNA]</scope>
    <source>
        <strain evidence="4 5">PRB2-1</strain>
    </source>
</reference>
<dbReference type="InterPro" id="IPR013078">
    <property type="entry name" value="His_Pase_superF_clade-1"/>
</dbReference>
<evidence type="ECO:0000256" key="3">
    <source>
        <dbReference type="SAM" id="MobiDB-lite"/>
    </source>
</evidence>
<evidence type="ECO:0000313" key="4">
    <source>
        <dbReference type="EMBL" id="NJP46962.1"/>
    </source>
</evidence>
<dbReference type="CDD" id="cd07067">
    <property type="entry name" value="HP_PGM_like"/>
    <property type="match status" value="1"/>
</dbReference>
<gene>
    <name evidence="4" type="ORF">HCN08_26665</name>
</gene>
<dbReference type="Gene3D" id="3.40.50.1240">
    <property type="entry name" value="Phosphoglycerate mutase-like"/>
    <property type="match status" value="1"/>
</dbReference>
<dbReference type="InterPro" id="IPR029033">
    <property type="entry name" value="His_PPase_superfam"/>
</dbReference>
<dbReference type="SMART" id="SM00855">
    <property type="entry name" value="PGAM"/>
    <property type="match status" value="1"/>
</dbReference>
<dbReference type="RefSeq" id="WP_167985800.1">
    <property type="nucleotide sequence ID" value="NZ_JAATEJ010000025.1"/>
</dbReference>
<organism evidence="4 5">
    <name type="scientific">Actinacidiphila epipremni</name>
    <dbReference type="NCBI Taxonomy" id="2053013"/>
    <lineage>
        <taxon>Bacteria</taxon>
        <taxon>Bacillati</taxon>
        <taxon>Actinomycetota</taxon>
        <taxon>Actinomycetes</taxon>
        <taxon>Kitasatosporales</taxon>
        <taxon>Streptomycetaceae</taxon>
        <taxon>Actinacidiphila</taxon>
    </lineage>
</organism>
<dbReference type="SUPFAM" id="SSF53254">
    <property type="entry name" value="Phosphoglycerate mutase-like"/>
    <property type="match status" value="1"/>
</dbReference>
<keyword evidence="1" id="KW-0324">Glycolysis</keyword>
<dbReference type="PANTHER" id="PTHR48100">
    <property type="entry name" value="BROAD-SPECIFICITY PHOSPHATASE YOR283W-RELATED"/>
    <property type="match status" value="1"/>
</dbReference>
<accession>A0ABX0ZWB4</accession>
<proteinExistence type="predicted"/>
<dbReference type="Proteomes" id="UP000734511">
    <property type="component" value="Unassembled WGS sequence"/>
</dbReference>
<keyword evidence="2" id="KW-0413">Isomerase</keyword>
<keyword evidence="5" id="KW-1185">Reference proteome</keyword>
<sequence>MEESMEGPVEVPEPPPKRAPGGLGAPFALGGVTVVRHGESTANVAFAEAVGTGATEPMPGSDAEVGLSLLGVRQAGALGRWFAGLGAADQPQMAICSTYRRARETWAVMARTAARLGAAVPPVLVDERLRDREMGVFELHPPPALRARDPRESARRELLGDWAYRPPGGESTADVALRVRDFLTELDRTLPGGRVLLVAHDAVVAGVRFVVEGVGAPVPDGLPPVPNASVSRWTGDGRRLHLTEWGGTGHLEREAPR</sequence>
<evidence type="ECO:0000256" key="2">
    <source>
        <dbReference type="ARBA" id="ARBA00023235"/>
    </source>
</evidence>
<name>A0ABX0ZWB4_9ACTN</name>
<dbReference type="PROSITE" id="PS00175">
    <property type="entry name" value="PG_MUTASE"/>
    <property type="match status" value="1"/>
</dbReference>
<dbReference type="EMBL" id="JAATEJ010000025">
    <property type="protein sequence ID" value="NJP46962.1"/>
    <property type="molecule type" value="Genomic_DNA"/>
</dbReference>
<dbReference type="InterPro" id="IPR050275">
    <property type="entry name" value="PGM_Phosphatase"/>
</dbReference>
<dbReference type="InterPro" id="IPR001345">
    <property type="entry name" value="PG/BPGM_mutase_AS"/>
</dbReference>
<protein>
    <submittedName>
        <fullName evidence="4">Histidine phosphatase family protein</fullName>
    </submittedName>
</protein>
<feature type="region of interest" description="Disordered" evidence="3">
    <location>
        <begin position="1"/>
        <end position="21"/>
    </location>
</feature>
<evidence type="ECO:0000256" key="1">
    <source>
        <dbReference type="ARBA" id="ARBA00023152"/>
    </source>
</evidence>